<evidence type="ECO:0000256" key="4">
    <source>
        <dbReference type="SAM" id="MobiDB-lite"/>
    </source>
</evidence>
<dbReference type="AlphaFoldDB" id="A0A0N4UPY5"/>
<gene>
    <name evidence="5" type="ORF">DME_LOCUS10826</name>
</gene>
<evidence type="ECO:0000256" key="1">
    <source>
        <dbReference type="ARBA" id="ARBA00023015"/>
    </source>
</evidence>
<evidence type="ECO:0000256" key="2">
    <source>
        <dbReference type="ARBA" id="ARBA00023163"/>
    </source>
</evidence>
<keyword evidence="1" id="KW-0805">Transcription regulation</keyword>
<dbReference type="Proteomes" id="UP000038040">
    <property type="component" value="Unplaced"/>
</dbReference>
<dbReference type="GO" id="GO:0006355">
    <property type="term" value="P:regulation of DNA-templated transcription"/>
    <property type="evidence" value="ECO:0007669"/>
    <property type="project" value="TreeGrafter"/>
</dbReference>
<reference evidence="8" key="1">
    <citation type="submission" date="2017-02" db="UniProtKB">
        <authorList>
            <consortium name="WormBaseParasite"/>
        </authorList>
    </citation>
    <scope>IDENTIFICATION</scope>
</reference>
<evidence type="ECO:0000313" key="7">
    <source>
        <dbReference type="Proteomes" id="UP000274756"/>
    </source>
</evidence>
<dbReference type="GO" id="GO:0005634">
    <property type="term" value="C:nucleus"/>
    <property type="evidence" value="ECO:0007669"/>
    <property type="project" value="TreeGrafter"/>
</dbReference>
<feature type="region of interest" description="Disordered" evidence="4">
    <location>
        <begin position="1032"/>
        <end position="1057"/>
    </location>
</feature>
<protein>
    <submittedName>
        <fullName evidence="8">NARG2_C domain-containing protein</fullName>
    </submittedName>
</protein>
<keyword evidence="7" id="KW-1185">Reference proteome</keyword>
<dbReference type="STRING" id="318479.A0A0N4UPY5"/>
<dbReference type="EMBL" id="UYYG01001253">
    <property type="protein sequence ID" value="VDN60853.1"/>
    <property type="molecule type" value="Genomic_DNA"/>
</dbReference>
<sequence length="1314" mass="150544">MLSESDWEKVNQEGDLSLSNSILTRSKSRQMQDFAVNKIDKASTSAETVYVVPRVTRTFLDFDYGKNEEEDEDYDPEKDIDKLNSLLSEESDLPCHHTRSRLHNMNDENIDYDFDYSPLLLSEIDNPDYIEFITSLNDPTKYEDDESEDPEYIVSEDNDFINCVDNDEIRMDKETEITRREMRVLFEDLAEANLLPPSISNVPNNASTPCKNRGGKKEQINFEMIKNKKLKMDPLVHEVNSVFYVGCCPNQSGILPESSSLVGVSVENPPIFSSDELRQLAAQLTKHVQLLTQFVVCCADEPNLTTTYNAFQLMINELYENYCDRPQYSLFNISNLIASVETCHDARNSHIIDLPELDQFVHNNVLAPKPKAMVVLARSHALLYPELLSLARPFSFDNKPYRHFIPPEESLLALAHNQFSHVPHSNNSNLHGRNPLISRHLLPTKDVAQIRNHMKRVRHSKEPVHLLIKRAESEAVTMIFPIDNQSTAQFGPPYTWETTFHPIWLKVLLQRINFLAVPLNLEDIQNGNVDGTVQTISDTVISKLDNCTVLQGEQQNENPDKLPSTNQCEEHSNVPIKLISISDDDYEGNHSNGSNATIKTPNFNASFMSNVSNPSPVSQIDEDTNAEWRRDDYIPPTPQIYDEDRTRDSFGATIPNPSRQKNQIGGNFLFDRSYIGVQNNASEDLLGKHFENDENIAEEEAQTDYDNERNDERIREEKNVRKRGRRERFADGISGLFDREHRERQIKALSRVILGDFKQVMFMHQDKVRAIQKLVAESAASAQHRERQIKALSRVILGDFKQVMFMHQDKVRAIQKLVAESAASAQMFEKLADILGPEHEALLVHLSFIFPQDLLPDYIIDSPLRKAYKAAFDMMLNIEILLEKLLISETPLLEALSTYLPGATDRTIPKPVEYEFLDAEQWKDTDAAYESIDAIPGTLQDKHKRRAATVISDGTLLVEKQGKLWEIKTQLSKNDFSLKQTDYEIFNPPRLITTSKRMRKASKRKREEDFLTDNIETKGEVEIIASISSDKTVGEKDVSRPENKPEKDIRRMQSTNEIESKNDNISIQESNKKTVIWKNEDFKILKPTMKCDLIKIIREANIISEQKNFELKRIHCDDNTVQLAINLNLRVCMDDNMKNEQPQVTSICSDMHLPPKKRRFPNMQNNQKSSLFLAQPQTFDILYENCEKSATGRAQHDSGPIFPKFQPANLKDATVVSEVLTAQECVLITGIDQSMQNGSKWKFSPRNTGDTTSITEHKWSKEEDRMILTAYNDFDGIEQSIIRSVTPLIKGVIENDVRNRLHFLLNFFDSMYKS</sequence>
<dbReference type="GO" id="GO:0003712">
    <property type="term" value="F:transcription coregulator activity"/>
    <property type="evidence" value="ECO:0007669"/>
    <property type="project" value="TreeGrafter"/>
</dbReference>
<feature type="region of interest" description="Disordered" evidence="4">
    <location>
        <begin position="610"/>
        <end position="644"/>
    </location>
</feature>
<dbReference type="InterPro" id="IPR052435">
    <property type="entry name" value="YY1-Transcr_Regul"/>
</dbReference>
<evidence type="ECO:0000313" key="6">
    <source>
        <dbReference type="Proteomes" id="UP000038040"/>
    </source>
</evidence>
<accession>A0A0N4UPY5</accession>
<keyword evidence="3" id="KW-0539">Nucleus</keyword>
<organism evidence="6 8">
    <name type="scientific">Dracunculus medinensis</name>
    <name type="common">Guinea worm</name>
    <dbReference type="NCBI Taxonomy" id="318479"/>
    <lineage>
        <taxon>Eukaryota</taxon>
        <taxon>Metazoa</taxon>
        <taxon>Ecdysozoa</taxon>
        <taxon>Nematoda</taxon>
        <taxon>Chromadorea</taxon>
        <taxon>Rhabditida</taxon>
        <taxon>Spirurina</taxon>
        <taxon>Dracunculoidea</taxon>
        <taxon>Dracunculidae</taxon>
        <taxon>Dracunculus</taxon>
    </lineage>
</organism>
<proteinExistence type="predicted"/>
<dbReference type="PANTHER" id="PTHR16088:SF3">
    <property type="entry name" value="GON-4-LIKE PROTEIN"/>
    <property type="match status" value="1"/>
</dbReference>
<dbReference type="OrthoDB" id="6257037at2759"/>
<reference evidence="5 7" key="2">
    <citation type="submission" date="2018-11" db="EMBL/GenBank/DDBJ databases">
        <authorList>
            <consortium name="Pathogen Informatics"/>
        </authorList>
    </citation>
    <scope>NUCLEOTIDE SEQUENCE [LARGE SCALE GENOMIC DNA]</scope>
</reference>
<evidence type="ECO:0000313" key="8">
    <source>
        <dbReference type="WBParaSite" id="DME_0001004701-mRNA-1"/>
    </source>
</evidence>
<feature type="compositionally biased region" description="Basic and acidic residues" evidence="4">
    <location>
        <begin position="1032"/>
        <end position="1051"/>
    </location>
</feature>
<dbReference type="Proteomes" id="UP000274756">
    <property type="component" value="Unassembled WGS sequence"/>
</dbReference>
<evidence type="ECO:0000256" key="3">
    <source>
        <dbReference type="ARBA" id="ARBA00023242"/>
    </source>
</evidence>
<name>A0A0N4UPY5_DRAME</name>
<dbReference type="WBParaSite" id="DME_0001004701-mRNA-1">
    <property type="protein sequence ID" value="DME_0001004701-mRNA-1"/>
    <property type="gene ID" value="DME_0001004701"/>
</dbReference>
<keyword evidence="2" id="KW-0804">Transcription</keyword>
<dbReference type="PANTHER" id="PTHR16088">
    <property type="entry name" value="YY1 ASSOCIATED PROTEIN-RELATED"/>
    <property type="match status" value="1"/>
</dbReference>
<evidence type="ECO:0000313" key="5">
    <source>
        <dbReference type="EMBL" id="VDN60853.1"/>
    </source>
</evidence>